<dbReference type="Pfam" id="PF03479">
    <property type="entry name" value="PCC"/>
    <property type="match status" value="1"/>
</dbReference>
<dbReference type="AlphaFoldDB" id="A0A835R6D2"/>
<reference evidence="3 4" key="1">
    <citation type="journal article" date="2020" name="Nat. Food">
        <title>A phased Vanilla planifolia genome enables genetic improvement of flavour and production.</title>
        <authorList>
            <person name="Hasing T."/>
            <person name="Tang H."/>
            <person name="Brym M."/>
            <person name="Khazi F."/>
            <person name="Huang T."/>
            <person name="Chambers A.H."/>
        </authorList>
    </citation>
    <scope>NUCLEOTIDE SEQUENCE [LARGE SCALE GENOMIC DNA]</scope>
    <source>
        <tissue evidence="3">Leaf</tissue>
    </source>
</reference>
<evidence type="ECO:0000259" key="2">
    <source>
        <dbReference type="PROSITE" id="PS51742"/>
    </source>
</evidence>
<protein>
    <recommendedName>
        <fullName evidence="2">PPC domain-containing protein</fullName>
    </recommendedName>
</protein>
<dbReference type="EMBL" id="JADCNL010000004">
    <property type="protein sequence ID" value="KAG0485254.1"/>
    <property type="molecule type" value="Genomic_DNA"/>
</dbReference>
<evidence type="ECO:0000313" key="3">
    <source>
        <dbReference type="EMBL" id="KAG0485254.1"/>
    </source>
</evidence>
<comment type="caution">
    <text evidence="3">The sequence shown here is derived from an EMBL/GenBank/DDBJ whole genome shotgun (WGS) entry which is preliminary data.</text>
</comment>
<dbReference type="GO" id="GO:0003680">
    <property type="term" value="F:minor groove of adenine-thymine-rich DNA binding"/>
    <property type="evidence" value="ECO:0007669"/>
    <property type="project" value="InterPro"/>
</dbReference>
<accession>A0A835R6D2</accession>
<feature type="region of interest" description="Disordered" evidence="1">
    <location>
        <begin position="1"/>
        <end position="45"/>
    </location>
</feature>
<sequence length="231" mass="23873">MSNDGGNNTVHDGMNGTAKRRRGRPKGSQNKAKSQPEIPGRSIDDKPTCCSSFHPHLIEIPEGSDVSDAIISFASRHSGGCGGGVCVLSASGPIAKACIYFPSLCQHVLLTAPCQLLSITAIFLPGGGKSMSACFRRLQGQAIWGKVAGPLMAAGKVDVVVTTFGTSEAGGDFSVAPSAVRAAGIMDLQTLPFEFFMEADNGAVVARNGGETDIFKAAAAYFPGGYPSLYG</sequence>
<dbReference type="InterPro" id="IPR005175">
    <property type="entry name" value="PPC_dom"/>
</dbReference>
<name>A0A835R6D2_VANPL</name>
<dbReference type="InterPro" id="IPR014476">
    <property type="entry name" value="AHL15-29"/>
</dbReference>
<evidence type="ECO:0000256" key="1">
    <source>
        <dbReference type="SAM" id="MobiDB-lite"/>
    </source>
</evidence>
<keyword evidence="4" id="KW-1185">Reference proteome</keyword>
<dbReference type="Gene3D" id="3.30.1330.80">
    <property type="entry name" value="Hypothetical protein, similar to alpha- acetolactate decarboxylase, domain 2"/>
    <property type="match status" value="1"/>
</dbReference>
<dbReference type="PANTHER" id="PTHR31100">
    <property type="entry name" value="AT-HOOK MOTIF NUCLEAR-LOCALIZED PROTEIN 15"/>
    <property type="match status" value="1"/>
</dbReference>
<feature type="compositionally biased region" description="Polar residues" evidence="1">
    <location>
        <begin position="1"/>
        <end position="10"/>
    </location>
</feature>
<proteinExistence type="predicted"/>
<dbReference type="GO" id="GO:0003700">
    <property type="term" value="F:DNA-binding transcription factor activity"/>
    <property type="evidence" value="ECO:0007669"/>
    <property type="project" value="TreeGrafter"/>
</dbReference>
<dbReference type="Proteomes" id="UP000636800">
    <property type="component" value="Unassembled WGS sequence"/>
</dbReference>
<gene>
    <name evidence="3" type="ORF">HPP92_009333</name>
</gene>
<dbReference type="GO" id="GO:0005634">
    <property type="term" value="C:nucleus"/>
    <property type="evidence" value="ECO:0007669"/>
    <property type="project" value="TreeGrafter"/>
</dbReference>
<feature type="domain" description="PPC" evidence="2">
    <location>
        <begin position="50"/>
        <end position="189"/>
    </location>
</feature>
<organism evidence="3 4">
    <name type="scientific">Vanilla planifolia</name>
    <name type="common">Vanilla</name>
    <dbReference type="NCBI Taxonomy" id="51239"/>
    <lineage>
        <taxon>Eukaryota</taxon>
        <taxon>Viridiplantae</taxon>
        <taxon>Streptophyta</taxon>
        <taxon>Embryophyta</taxon>
        <taxon>Tracheophyta</taxon>
        <taxon>Spermatophyta</taxon>
        <taxon>Magnoliopsida</taxon>
        <taxon>Liliopsida</taxon>
        <taxon>Asparagales</taxon>
        <taxon>Orchidaceae</taxon>
        <taxon>Vanilloideae</taxon>
        <taxon>Vanilleae</taxon>
        <taxon>Vanilla</taxon>
    </lineage>
</organism>
<dbReference type="PANTHER" id="PTHR31100:SF69">
    <property type="entry name" value="AT-HOOK MOTIF NUCLEAR-LOCALIZED PROTEIN 17-RELATED"/>
    <property type="match status" value="1"/>
</dbReference>
<dbReference type="CDD" id="cd11378">
    <property type="entry name" value="DUF296"/>
    <property type="match status" value="1"/>
</dbReference>
<dbReference type="SUPFAM" id="SSF117856">
    <property type="entry name" value="AF0104/ALDC/Ptd012-like"/>
    <property type="match status" value="1"/>
</dbReference>
<evidence type="ECO:0000313" key="4">
    <source>
        <dbReference type="Proteomes" id="UP000636800"/>
    </source>
</evidence>
<dbReference type="PROSITE" id="PS51742">
    <property type="entry name" value="PPC"/>
    <property type="match status" value="1"/>
</dbReference>